<dbReference type="GO" id="GO:0003677">
    <property type="term" value="F:DNA binding"/>
    <property type="evidence" value="ECO:0007669"/>
    <property type="project" value="InterPro"/>
</dbReference>
<dbReference type="CDD" id="cd00093">
    <property type="entry name" value="HTH_XRE"/>
    <property type="match status" value="1"/>
</dbReference>
<comment type="caution">
    <text evidence="2">The sequence shown here is derived from an EMBL/GenBank/DDBJ whole genome shotgun (WGS) entry which is preliminary data.</text>
</comment>
<sequence>MSIPSETALQLFGRVVRQHREKLGCTQQELAKRAGWQQSFINEVESGKRNVTFHTMLRFARLFSIKPSALFELVDTRPDLYPNLERRDKR</sequence>
<dbReference type="Pfam" id="PF01381">
    <property type="entry name" value="HTH_3"/>
    <property type="match status" value="1"/>
</dbReference>
<gene>
    <name evidence="2" type="ORF">ETSY2_38880</name>
</gene>
<dbReference type="InterPro" id="IPR010982">
    <property type="entry name" value="Lambda_DNA-bd_dom_sf"/>
</dbReference>
<protein>
    <recommendedName>
        <fullName evidence="1">HTH cro/C1-type domain-containing protein</fullName>
    </recommendedName>
</protein>
<dbReference type="HOGENOM" id="CLU_066192_29_0_7"/>
<name>W4LR32_9BACT</name>
<organism evidence="2 3">
    <name type="scientific">Candidatus Entotheonella gemina</name>
    <dbReference type="NCBI Taxonomy" id="1429439"/>
    <lineage>
        <taxon>Bacteria</taxon>
        <taxon>Pseudomonadati</taxon>
        <taxon>Nitrospinota/Tectimicrobiota group</taxon>
        <taxon>Candidatus Tectimicrobiota</taxon>
        <taxon>Candidatus Entotheonellia</taxon>
        <taxon>Candidatus Entotheonellales</taxon>
        <taxon>Candidatus Entotheonellaceae</taxon>
        <taxon>Candidatus Entotheonella</taxon>
    </lineage>
</organism>
<evidence type="ECO:0000313" key="3">
    <source>
        <dbReference type="Proteomes" id="UP000019140"/>
    </source>
</evidence>
<dbReference type="AlphaFoldDB" id="W4LR32"/>
<dbReference type="PROSITE" id="PS50943">
    <property type="entry name" value="HTH_CROC1"/>
    <property type="match status" value="1"/>
</dbReference>
<dbReference type="SUPFAM" id="SSF47413">
    <property type="entry name" value="lambda repressor-like DNA-binding domains"/>
    <property type="match status" value="1"/>
</dbReference>
<evidence type="ECO:0000313" key="2">
    <source>
        <dbReference type="EMBL" id="ETX00529.1"/>
    </source>
</evidence>
<keyword evidence="3" id="KW-1185">Reference proteome</keyword>
<dbReference type="Gene3D" id="1.10.260.40">
    <property type="entry name" value="lambda repressor-like DNA-binding domains"/>
    <property type="match status" value="1"/>
</dbReference>
<proteinExistence type="predicted"/>
<feature type="domain" description="HTH cro/C1-type" evidence="1">
    <location>
        <begin position="16"/>
        <end position="70"/>
    </location>
</feature>
<accession>W4LR32</accession>
<dbReference type="InterPro" id="IPR001387">
    <property type="entry name" value="Cro/C1-type_HTH"/>
</dbReference>
<dbReference type="Proteomes" id="UP000019140">
    <property type="component" value="Unassembled WGS sequence"/>
</dbReference>
<dbReference type="SMART" id="SM00530">
    <property type="entry name" value="HTH_XRE"/>
    <property type="match status" value="1"/>
</dbReference>
<reference evidence="2 3" key="1">
    <citation type="journal article" date="2014" name="Nature">
        <title>An environmental bacterial taxon with a large and distinct metabolic repertoire.</title>
        <authorList>
            <person name="Wilson M.C."/>
            <person name="Mori T."/>
            <person name="Ruckert C."/>
            <person name="Uria A.R."/>
            <person name="Helf M.J."/>
            <person name="Takada K."/>
            <person name="Gernert C."/>
            <person name="Steffens U.A."/>
            <person name="Heycke N."/>
            <person name="Schmitt S."/>
            <person name="Rinke C."/>
            <person name="Helfrich E.J."/>
            <person name="Brachmann A.O."/>
            <person name="Gurgui C."/>
            <person name="Wakimoto T."/>
            <person name="Kracht M."/>
            <person name="Crusemann M."/>
            <person name="Hentschel U."/>
            <person name="Abe I."/>
            <person name="Matsunaga S."/>
            <person name="Kalinowski J."/>
            <person name="Takeyama H."/>
            <person name="Piel J."/>
        </authorList>
    </citation>
    <scope>NUCLEOTIDE SEQUENCE [LARGE SCALE GENOMIC DNA]</scope>
    <source>
        <strain evidence="3">TSY2</strain>
    </source>
</reference>
<dbReference type="EMBL" id="AZHX01001718">
    <property type="protein sequence ID" value="ETX00529.1"/>
    <property type="molecule type" value="Genomic_DNA"/>
</dbReference>
<evidence type="ECO:0000259" key="1">
    <source>
        <dbReference type="PROSITE" id="PS50943"/>
    </source>
</evidence>